<sequence>MGFLRRVAGVSLRDRVRSSVIREELGESRCSLRRKEPVEVVRASGYQNELNYRKKDGSFAVWEWSESSTWLTAYVAKVFAMADNLVAVPKEHICEAIKFLILRAQQPDGLFQEVGTVILGGMISLPGSIDKAVNYLERRLPRLTNPYAVAMTSYALANENKLNKEILYKFASPDGSHWRIPQGHIYTLEATAYALLALVKAEAFEEARPVVRWFNKQQKVGGGFGSTQATIMVYQAIAEYWTSAKEPEYNLSVDIFIEGKSKPDKFNFNRDNHYATRTSKVRKLTNTHALSGSLISSFLMFSGCSAGDGNRVALQHAVHMPPRATDP</sequence>
<dbReference type="InterPro" id="IPR050473">
    <property type="entry name" value="A2M/Complement_sys"/>
</dbReference>
<proteinExistence type="predicted"/>
<dbReference type="PANTHER" id="PTHR11412">
    <property type="entry name" value="MACROGLOBULIN / COMPLEMENT"/>
    <property type="match status" value="1"/>
</dbReference>
<feature type="domain" description="Alpha-macroglobulin-like TED" evidence="1">
    <location>
        <begin position="35"/>
        <end position="118"/>
    </location>
</feature>
<organism evidence="2 3">
    <name type="scientific">Perca flavescens</name>
    <name type="common">American yellow perch</name>
    <name type="synonym">Morone flavescens</name>
    <dbReference type="NCBI Taxonomy" id="8167"/>
    <lineage>
        <taxon>Eukaryota</taxon>
        <taxon>Metazoa</taxon>
        <taxon>Chordata</taxon>
        <taxon>Craniata</taxon>
        <taxon>Vertebrata</taxon>
        <taxon>Euteleostomi</taxon>
        <taxon>Actinopterygii</taxon>
        <taxon>Neopterygii</taxon>
        <taxon>Teleostei</taxon>
        <taxon>Neoteleostei</taxon>
        <taxon>Acanthomorphata</taxon>
        <taxon>Eupercaria</taxon>
        <taxon>Perciformes</taxon>
        <taxon>Percoidei</taxon>
        <taxon>Percidae</taxon>
        <taxon>Percinae</taxon>
        <taxon>Perca</taxon>
    </lineage>
</organism>
<dbReference type="Gene3D" id="2.60.120.1540">
    <property type="match status" value="1"/>
</dbReference>
<dbReference type="STRING" id="8167.A0A484D793"/>
<dbReference type="SUPFAM" id="SSF48239">
    <property type="entry name" value="Terpenoid cyclases/Protein prenyltransferases"/>
    <property type="match status" value="1"/>
</dbReference>
<dbReference type="Proteomes" id="UP000295070">
    <property type="component" value="Chromosome 6"/>
</dbReference>
<dbReference type="Gene3D" id="1.50.10.20">
    <property type="match status" value="2"/>
</dbReference>
<protein>
    <recommendedName>
        <fullName evidence="1">Alpha-macroglobulin-like TED domain-containing protein</fullName>
    </recommendedName>
</protein>
<dbReference type="AlphaFoldDB" id="A0A484D793"/>
<dbReference type="GO" id="GO:0005615">
    <property type="term" value="C:extracellular space"/>
    <property type="evidence" value="ECO:0007669"/>
    <property type="project" value="InterPro"/>
</dbReference>
<keyword evidence="3" id="KW-1185">Reference proteome</keyword>
<comment type="caution">
    <text evidence="2">The sequence shown here is derived from an EMBL/GenBank/DDBJ whole genome shotgun (WGS) entry which is preliminary data.</text>
</comment>
<dbReference type="InterPro" id="IPR011626">
    <property type="entry name" value="Alpha-macroglobulin_TED"/>
</dbReference>
<reference evidence="2 3" key="1">
    <citation type="submission" date="2019-01" db="EMBL/GenBank/DDBJ databases">
        <title>A chromosome-scale genome assembly of the yellow perch, Perca flavescens.</title>
        <authorList>
            <person name="Feron R."/>
            <person name="Morvezen R."/>
            <person name="Bestin A."/>
            <person name="Haffray P."/>
            <person name="Klopp C."/>
            <person name="Zahm M."/>
            <person name="Cabau C."/>
            <person name="Roques C."/>
            <person name="Donnadieu C."/>
            <person name="Bouchez O."/>
            <person name="Christie M."/>
            <person name="Larson W."/>
            <person name="Guiguen Y."/>
        </authorList>
    </citation>
    <scope>NUCLEOTIDE SEQUENCE [LARGE SCALE GENOMIC DNA]</scope>
    <source>
        <strain evidence="2">YP-PL-M2</strain>
        <tissue evidence="2">Blood</tissue>
    </source>
</reference>
<evidence type="ECO:0000259" key="1">
    <source>
        <dbReference type="Pfam" id="PF07678"/>
    </source>
</evidence>
<accession>A0A484D793</accession>
<gene>
    <name evidence="2" type="ORF">EPR50_G00057950</name>
</gene>
<dbReference type="Pfam" id="PF07678">
    <property type="entry name" value="TED_complement"/>
    <property type="match status" value="2"/>
</dbReference>
<feature type="domain" description="Alpha-macroglobulin-like TED" evidence="1">
    <location>
        <begin position="128"/>
        <end position="240"/>
    </location>
</feature>
<dbReference type="InterPro" id="IPR008930">
    <property type="entry name" value="Terpenoid_cyclase/PrenylTrfase"/>
</dbReference>
<name>A0A484D793_PERFV</name>
<evidence type="ECO:0000313" key="3">
    <source>
        <dbReference type="Proteomes" id="UP000295070"/>
    </source>
</evidence>
<dbReference type="EMBL" id="SCKG01000006">
    <property type="protein sequence ID" value="TDH11151.1"/>
    <property type="molecule type" value="Genomic_DNA"/>
</dbReference>
<evidence type="ECO:0000313" key="2">
    <source>
        <dbReference type="EMBL" id="TDH11151.1"/>
    </source>
</evidence>
<dbReference type="PANTHER" id="PTHR11412:SF81">
    <property type="entry name" value="COMPLEMENT C3"/>
    <property type="match status" value="1"/>
</dbReference>